<dbReference type="InterPro" id="IPR036390">
    <property type="entry name" value="WH_DNA-bd_sf"/>
</dbReference>
<protein>
    <submittedName>
        <fullName evidence="5">Winged helix-turn-helix transcriptional regulator</fullName>
    </submittedName>
</protein>
<dbReference type="Pfam" id="PF01638">
    <property type="entry name" value="HxlR"/>
    <property type="match status" value="1"/>
</dbReference>
<evidence type="ECO:0000256" key="2">
    <source>
        <dbReference type="ARBA" id="ARBA00023125"/>
    </source>
</evidence>
<reference evidence="5 6" key="1">
    <citation type="submission" date="2024-09" db="EMBL/GenBank/DDBJ databases">
        <authorList>
            <person name="Sun Q."/>
            <person name="Mori K."/>
        </authorList>
    </citation>
    <scope>NUCLEOTIDE SEQUENCE [LARGE SCALE GENOMIC DNA]</scope>
    <source>
        <strain evidence="5 6">TBRC 3947</strain>
    </source>
</reference>
<dbReference type="RefSeq" id="WP_377262113.1">
    <property type="nucleotide sequence ID" value="NZ_JBHLUH010000092.1"/>
</dbReference>
<proteinExistence type="predicted"/>
<dbReference type="SUPFAM" id="SSF46785">
    <property type="entry name" value="Winged helix' DNA-binding domain"/>
    <property type="match status" value="1"/>
</dbReference>
<keyword evidence="3" id="KW-0804">Transcription</keyword>
<sequence>MPNVPQAIRGVLAVVRLKWSVEILVSLGDGPQRYTDLQVTLTVSSGQPVYNRSLTDSLRLLEAKGLIEHPPAHVDASAYQFTQAGRELRELLDDLRGWGERHRTDLGL</sequence>
<comment type="caution">
    <text evidence="5">The sequence shown here is derived from an EMBL/GenBank/DDBJ whole genome shotgun (WGS) entry which is preliminary data.</text>
</comment>
<dbReference type="PROSITE" id="PS51118">
    <property type="entry name" value="HTH_HXLR"/>
    <property type="match status" value="1"/>
</dbReference>
<dbReference type="Gene3D" id="1.10.10.10">
    <property type="entry name" value="Winged helix-like DNA-binding domain superfamily/Winged helix DNA-binding domain"/>
    <property type="match status" value="1"/>
</dbReference>
<organism evidence="5 6">
    <name type="scientific">Phytohabitans kaempferiae</name>
    <dbReference type="NCBI Taxonomy" id="1620943"/>
    <lineage>
        <taxon>Bacteria</taxon>
        <taxon>Bacillati</taxon>
        <taxon>Actinomycetota</taxon>
        <taxon>Actinomycetes</taxon>
        <taxon>Micromonosporales</taxon>
        <taxon>Micromonosporaceae</taxon>
    </lineage>
</organism>
<name>A0ABV6MH37_9ACTN</name>
<keyword evidence="6" id="KW-1185">Reference proteome</keyword>
<feature type="domain" description="HTH hxlR-type" evidence="4">
    <location>
        <begin position="4"/>
        <end position="107"/>
    </location>
</feature>
<dbReference type="PANTHER" id="PTHR33204:SF18">
    <property type="entry name" value="TRANSCRIPTIONAL REGULATORY PROTEIN"/>
    <property type="match status" value="1"/>
</dbReference>
<gene>
    <name evidence="5" type="ORF">ACFFIA_40590</name>
</gene>
<evidence type="ECO:0000256" key="3">
    <source>
        <dbReference type="ARBA" id="ARBA00023163"/>
    </source>
</evidence>
<dbReference type="Proteomes" id="UP001589867">
    <property type="component" value="Unassembled WGS sequence"/>
</dbReference>
<evidence type="ECO:0000313" key="6">
    <source>
        <dbReference type="Proteomes" id="UP001589867"/>
    </source>
</evidence>
<keyword evidence="1" id="KW-0805">Transcription regulation</keyword>
<evidence type="ECO:0000313" key="5">
    <source>
        <dbReference type="EMBL" id="MFC0533919.1"/>
    </source>
</evidence>
<evidence type="ECO:0000259" key="4">
    <source>
        <dbReference type="PROSITE" id="PS51118"/>
    </source>
</evidence>
<keyword evidence="2" id="KW-0238">DNA-binding</keyword>
<dbReference type="InterPro" id="IPR036388">
    <property type="entry name" value="WH-like_DNA-bd_sf"/>
</dbReference>
<dbReference type="EMBL" id="JBHLUH010000092">
    <property type="protein sequence ID" value="MFC0533919.1"/>
    <property type="molecule type" value="Genomic_DNA"/>
</dbReference>
<accession>A0ABV6MH37</accession>
<dbReference type="InterPro" id="IPR002577">
    <property type="entry name" value="HTH_HxlR"/>
</dbReference>
<dbReference type="PANTHER" id="PTHR33204">
    <property type="entry name" value="TRANSCRIPTIONAL REGULATOR, MARR FAMILY"/>
    <property type="match status" value="1"/>
</dbReference>
<evidence type="ECO:0000256" key="1">
    <source>
        <dbReference type="ARBA" id="ARBA00023015"/>
    </source>
</evidence>